<dbReference type="InterPro" id="IPR035979">
    <property type="entry name" value="RBD_domain_sf"/>
</dbReference>
<feature type="compositionally biased region" description="Acidic residues" evidence="2">
    <location>
        <begin position="124"/>
        <end position="178"/>
    </location>
</feature>
<feature type="compositionally biased region" description="Gly residues" evidence="2">
    <location>
        <begin position="675"/>
        <end position="687"/>
    </location>
</feature>
<feature type="compositionally biased region" description="Basic and acidic residues" evidence="2">
    <location>
        <begin position="203"/>
        <end position="212"/>
    </location>
</feature>
<reference evidence="4 5" key="1">
    <citation type="submission" date="2019-03" db="EMBL/GenBank/DDBJ databases">
        <title>An improved genome assembly of the fluke Schistosoma japonicum.</title>
        <authorList>
            <person name="Hu W."/>
            <person name="Luo F."/>
            <person name="Yin M."/>
            <person name="Mo X."/>
            <person name="Sun C."/>
            <person name="Wu Q."/>
            <person name="Zhu B."/>
            <person name="Xiang M."/>
            <person name="Wang J."/>
            <person name="Wang Y."/>
            <person name="Zhang T."/>
            <person name="Xu B."/>
            <person name="Zheng H."/>
            <person name="Feng Z."/>
        </authorList>
    </citation>
    <scope>NUCLEOTIDE SEQUENCE [LARGE SCALE GENOMIC DNA]</scope>
    <source>
        <strain evidence="4">HuSjv2</strain>
        <tissue evidence="4">Worms</tissue>
    </source>
</reference>
<evidence type="ECO:0000259" key="3">
    <source>
        <dbReference type="PROSITE" id="PS50102"/>
    </source>
</evidence>
<feature type="compositionally biased region" description="Polar residues" evidence="2">
    <location>
        <begin position="629"/>
        <end position="657"/>
    </location>
</feature>
<dbReference type="AlphaFoldDB" id="A0A4Z2CQ14"/>
<dbReference type="GO" id="GO:0005854">
    <property type="term" value="C:nascent polypeptide-associated complex"/>
    <property type="evidence" value="ECO:0007669"/>
    <property type="project" value="InterPro"/>
</dbReference>
<dbReference type="SUPFAM" id="SSF48371">
    <property type="entry name" value="ARM repeat"/>
    <property type="match status" value="1"/>
</dbReference>
<feature type="region of interest" description="Disordered" evidence="2">
    <location>
        <begin position="41"/>
        <end position="217"/>
    </location>
</feature>
<dbReference type="InterPro" id="IPR000504">
    <property type="entry name" value="RRM_dom"/>
</dbReference>
<sequence>MELIVDSLTTKALTDTHNHWTPRNSKRHKKQVVKLQGLLKQSLNNSTMKSPKLTATPDSKSKQLSNGKTTPARPTSKRPIPVGSDDSDAETESNVLCNNELKTSHKKMKLATAKEMEPRKTDLSSDDDEEEEEDDGDCEENEDDDEDSEEDEDDDEDSGEDEDDSSEQEEECESDESELSAQESKTTDNLPRPVVNQKTGSLKGEKPVEDKTQCSTKQQLLSDKGVCQPGSHNDAQISSAAGNIIILHAPDNLSSLREFLSKISPVTSINKIEPSPIMATVSDIGVLKSRLKSGKLVFQGKELKVIPVDNFGEVKRPPTKALFVSGIPKSVTAEQFKNHLSNCQPVSFRLLDKHPKANSALMSFPTVDVSKQAHQVLSLLTLEGRTLRVQFTTEQDRASPDNCVKIAVLNCPANAKQLRKIFPTCVDVFWIQKKRKAILKFPSLEARKDAVSKPKFFSGQKLKLALVGGPELKTAVVWGFPADAKKSDIKELFNGVVSVSRETSNFGNKQPPMVVEFETAADCLNATTSNATLEGRRLTVLLKEVYLDNLNQPKQSGQLVNKTKVAETTDSSKAKVSKAEEVADTDDDEGDEDDDDEDMSEEDDETDDDDESEENSSEDATMVSPKAINKQTRNSQGQKSVFPRSSQHPGNQNNFKAQNKAGGGFKSNSFRGRGRGGQSPRGRGGQSSRGRGGDRGGWSKRGGHKNG</sequence>
<comment type="caution">
    <text evidence="4">The sequence shown here is derived from an EMBL/GenBank/DDBJ whole genome shotgun (WGS) entry which is preliminary data.</text>
</comment>
<dbReference type="InterPro" id="IPR012677">
    <property type="entry name" value="Nucleotide-bd_a/b_plait_sf"/>
</dbReference>
<gene>
    <name evidence="4" type="ORF">EWB00_008449</name>
</gene>
<dbReference type="GO" id="GO:0003723">
    <property type="term" value="F:RNA binding"/>
    <property type="evidence" value="ECO:0007669"/>
    <property type="project" value="UniProtKB-UniRule"/>
</dbReference>
<evidence type="ECO:0000256" key="1">
    <source>
        <dbReference type="PROSITE-ProRule" id="PRU00176"/>
    </source>
</evidence>
<keyword evidence="5" id="KW-1185">Reference proteome</keyword>
<dbReference type="PROSITE" id="PS50102">
    <property type="entry name" value="RRM"/>
    <property type="match status" value="1"/>
</dbReference>
<dbReference type="SUPFAM" id="SSF54928">
    <property type="entry name" value="RNA-binding domain, RBD"/>
    <property type="match status" value="1"/>
</dbReference>
<feature type="compositionally biased region" description="Polar residues" evidence="2">
    <location>
        <begin position="56"/>
        <end position="73"/>
    </location>
</feature>
<dbReference type="PANTHER" id="PTHR21713">
    <property type="entry name" value="NASCENT POLYPEPTIDE ASSOCIATED COMPLEX ALPHA SUBUNIT-RELATED"/>
    <property type="match status" value="1"/>
</dbReference>
<dbReference type="Proteomes" id="UP000311919">
    <property type="component" value="Unassembled WGS sequence"/>
</dbReference>
<feature type="compositionally biased region" description="Acidic residues" evidence="2">
    <location>
        <begin position="582"/>
        <end position="617"/>
    </location>
</feature>
<feature type="compositionally biased region" description="Basic and acidic residues" evidence="2">
    <location>
        <begin position="112"/>
        <end position="123"/>
    </location>
</feature>
<feature type="compositionally biased region" description="Basic and acidic residues" evidence="2">
    <location>
        <begin position="564"/>
        <end position="581"/>
    </location>
</feature>
<feature type="domain" description="RRM" evidence="3">
    <location>
        <begin position="320"/>
        <end position="394"/>
    </location>
</feature>
<proteinExistence type="predicted"/>
<dbReference type="InterPro" id="IPR016641">
    <property type="entry name" value="EGD2/NACA0like"/>
</dbReference>
<protein>
    <submittedName>
        <fullName evidence="4">Protein VHS3</fullName>
    </submittedName>
</protein>
<dbReference type="CDD" id="cd00590">
    <property type="entry name" value="RRM_SF"/>
    <property type="match status" value="2"/>
</dbReference>
<dbReference type="InterPro" id="IPR016024">
    <property type="entry name" value="ARM-type_fold"/>
</dbReference>
<organism evidence="4 5">
    <name type="scientific">Schistosoma japonicum</name>
    <name type="common">Blood fluke</name>
    <dbReference type="NCBI Taxonomy" id="6182"/>
    <lineage>
        <taxon>Eukaryota</taxon>
        <taxon>Metazoa</taxon>
        <taxon>Spiralia</taxon>
        <taxon>Lophotrochozoa</taxon>
        <taxon>Platyhelminthes</taxon>
        <taxon>Trematoda</taxon>
        <taxon>Digenea</taxon>
        <taxon>Strigeidida</taxon>
        <taxon>Schistosomatoidea</taxon>
        <taxon>Schistosomatidae</taxon>
        <taxon>Schistosoma</taxon>
    </lineage>
</organism>
<name>A0A4Z2CQ14_SCHJA</name>
<evidence type="ECO:0000256" key="2">
    <source>
        <dbReference type="SAM" id="MobiDB-lite"/>
    </source>
</evidence>
<evidence type="ECO:0000313" key="4">
    <source>
        <dbReference type="EMBL" id="TNN06339.1"/>
    </source>
</evidence>
<dbReference type="Gene3D" id="3.30.70.330">
    <property type="match status" value="1"/>
</dbReference>
<dbReference type="OrthoDB" id="6267411at2759"/>
<feature type="compositionally biased region" description="Polar residues" evidence="2">
    <location>
        <begin position="92"/>
        <end position="101"/>
    </location>
</feature>
<dbReference type="SMART" id="SM00360">
    <property type="entry name" value="RRM"/>
    <property type="match status" value="2"/>
</dbReference>
<accession>A0A4Z2CQ14</accession>
<evidence type="ECO:0000313" key="5">
    <source>
        <dbReference type="Proteomes" id="UP000311919"/>
    </source>
</evidence>
<dbReference type="STRING" id="6182.A0A4Z2CQ14"/>
<feature type="region of interest" description="Disordered" evidence="2">
    <location>
        <begin position="558"/>
        <end position="707"/>
    </location>
</feature>
<keyword evidence="1" id="KW-0694">RNA-binding</keyword>
<dbReference type="EMBL" id="SKCS01000469">
    <property type="protein sequence ID" value="TNN06339.1"/>
    <property type="molecule type" value="Genomic_DNA"/>
</dbReference>